<reference evidence="7 8" key="1">
    <citation type="submission" date="2018-10" db="EMBL/GenBank/DDBJ databases">
        <title>Tessaracoccus antarcticuss sp. nov., isolated from sediment.</title>
        <authorList>
            <person name="Zhou L.Y."/>
            <person name="Du Z.J."/>
        </authorList>
    </citation>
    <scope>NUCLEOTIDE SEQUENCE [LARGE SCALE GENOMIC DNA]</scope>
    <source>
        <strain evidence="7 8">JDX10</strain>
    </source>
</reference>
<accession>A0A3M0G1Y5</accession>
<gene>
    <name evidence="7" type="ORF">EAX62_12800</name>
</gene>
<organism evidence="7 8">
    <name type="scientific">Tessaracoccus antarcticus</name>
    <dbReference type="NCBI Taxonomy" id="2479848"/>
    <lineage>
        <taxon>Bacteria</taxon>
        <taxon>Bacillati</taxon>
        <taxon>Actinomycetota</taxon>
        <taxon>Actinomycetes</taxon>
        <taxon>Propionibacteriales</taxon>
        <taxon>Propionibacteriaceae</taxon>
        <taxon>Tessaracoccus</taxon>
    </lineage>
</organism>
<protein>
    <submittedName>
        <fullName evidence="7">Extracellular solute-binding protein</fullName>
    </submittedName>
</protein>
<feature type="signal peptide" evidence="6">
    <location>
        <begin position="1"/>
        <end position="22"/>
    </location>
</feature>
<dbReference type="InterPro" id="IPR050490">
    <property type="entry name" value="Bact_solute-bd_prot1"/>
</dbReference>
<keyword evidence="4" id="KW-0564">Palmitate</keyword>
<evidence type="ECO:0000256" key="4">
    <source>
        <dbReference type="ARBA" id="ARBA00023139"/>
    </source>
</evidence>
<evidence type="ECO:0000313" key="8">
    <source>
        <dbReference type="Proteomes" id="UP000275256"/>
    </source>
</evidence>
<dbReference type="AlphaFoldDB" id="A0A3M0G1Y5"/>
<dbReference type="Pfam" id="PF01547">
    <property type="entry name" value="SBP_bac_1"/>
    <property type="match status" value="1"/>
</dbReference>
<proteinExistence type="predicted"/>
<dbReference type="PANTHER" id="PTHR43649:SF33">
    <property type="entry name" value="POLYGALACTURONAN_RHAMNOGALACTURONAN-BINDING PROTEIN YTCQ"/>
    <property type="match status" value="1"/>
</dbReference>
<keyword evidence="8" id="KW-1185">Reference proteome</keyword>
<dbReference type="EMBL" id="REFW01000003">
    <property type="protein sequence ID" value="RMB58970.1"/>
    <property type="molecule type" value="Genomic_DNA"/>
</dbReference>
<sequence length="436" mass="46862">MSHSPRIRLAAVAASVALLAMAGCSGGDATPEPGSSTTGAETPSGEILVLTNRTDIVDTTFQDYKKTFEAKYPDVKVKFEALTDYEGEVKTRMNTKEYGDVLLIPSTVQQADYPDFFEPLGTTDELGKTYRFINEAAVDGTVYGIATFGNANGMVYNKDVFKAAGITEMPKTSEEFMADLQAVKDKTDAIPLYTNYKDGWPLGWPQSLMGSVSGDAEALVKMADDKSPWDDGKEKATLDSMLFDVVKAGLTEQDPTTTNWENSKNLIGTGKIAVMPLGTWALAQMQEAATKAGADPKSIGYMPPPVQVDGTFVSPIGGDFKMAININSEHKAAARAWIDWMGNESGYSDEVGGLSPLIDHPAPTALKEFEATGVKYLEMTPAPKLSTVDNKAEIGLSSPDYYRELVDAARGASGKSKEDIFKSLNEKWGAAVESVG</sequence>
<dbReference type="PANTHER" id="PTHR43649">
    <property type="entry name" value="ARABINOSE-BINDING PROTEIN-RELATED"/>
    <property type="match status" value="1"/>
</dbReference>
<name>A0A3M0G1Y5_9ACTN</name>
<evidence type="ECO:0000256" key="1">
    <source>
        <dbReference type="ARBA" id="ARBA00022475"/>
    </source>
</evidence>
<dbReference type="InterPro" id="IPR006059">
    <property type="entry name" value="SBP"/>
</dbReference>
<dbReference type="PROSITE" id="PS51257">
    <property type="entry name" value="PROKAR_LIPOPROTEIN"/>
    <property type="match status" value="1"/>
</dbReference>
<keyword evidence="5" id="KW-0449">Lipoprotein</keyword>
<dbReference type="Proteomes" id="UP000275256">
    <property type="component" value="Unassembled WGS sequence"/>
</dbReference>
<dbReference type="OrthoDB" id="1650177at2"/>
<dbReference type="Gene3D" id="3.40.190.10">
    <property type="entry name" value="Periplasmic binding protein-like II"/>
    <property type="match status" value="2"/>
</dbReference>
<comment type="caution">
    <text evidence="7">The sequence shown here is derived from an EMBL/GenBank/DDBJ whole genome shotgun (WGS) entry which is preliminary data.</text>
</comment>
<evidence type="ECO:0000256" key="6">
    <source>
        <dbReference type="SAM" id="SignalP"/>
    </source>
</evidence>
<evidence type="ECO:0000313" key="7">
    <source>
        <dbReference type="EMBL" id="RMB58970.1"/>
    </source>
</evidence>
<keyword evidence="3" id="KW-0472">Membrane</keyword>
<evidence type="ECO:0000256" key="3">
    <source>
        <dbReference type="ARBA" id="ARBA00023136"/>
    </source>
</evidence>
<evidence type="ECO:0000256" key="2">
    <source>
        <dbReference type="ARBA" id="ARBA00022729"/>
    </source>
</evidence>
<evidence type="ECO:0000256" key="5">
    <source>
        <dbReference type="ARBA" id="ARBA00023288"/>
    </source>
</evidence>
<keyword evidence="1" id="KW-1003">Cell membrane</keyword>
<keyword evidence="2 6" id="KW-0732">Signal</keyword>
<feature type="chain" id="PRO_5039092346" evidence="6">
    <location>
        <begin position="23"/>
        <end position="436"/>
    </location>
</feature>
<dbReference type="SUPFAM" id="SSF53850">
    <property type="entry name" value="Periplasmic binding protein-like II"/>
    <property type="match status" value="1"/>
</dbReference>
<dbReference type="RefSeq" id="WP_121902089.1">
    <property type="nucleotide sequence ID" value="NZ_REFW01000003.1"/>
</dbReference>